<dbReference type="GO" id="GO:0051898">
    <property type="term" value="P:negative regulation of phosphatidylinositol 3-kinase/protein kinase B signal transduction"/>
    <property type="evidence" value="ECO:0007669"/>
    <property type="project" value="TreeGrafter"/>
</dbReference>
<name>A0A315VV84_GAMAF</name>
<evidence type="ECO:0000259" key="3">
    <source>
        <dbReference type="PROSITE" id="PS51376"/>
    </source>
</evidence>
<protein>
    <recommendedName>
        <fullName evidence="3">DBB domain-containing protein</fullName>
    </recommendedName>
</protein>
<dbReference type="AlphaFoldDB" id="A0A315VV84"/>
<evidence type="ECO:0000256" key="1">
    <source>
        <dbReference type="ARBA" id="ARBA00022553"/>
    </source>
</evidence>
<evidence type="ECO:0000256" key="2">
    <source>
        <dbReference type="SAM" id="MobiDB-lite"/>
    </source>
</evidence>
<dbReference type="GO" id="GO:1990782">
    <property type="term" value="F:protein tyrosine kinase binding"/>
    <property type="evidence" value="ECO:0007669"/>
    <property type="project" value="TreeGrafter"/>
</dbReference>
<proteinExistence type="predicted"/>
<dbReference type="PANTHER" id="PTHR16267">
    <property type="entry name" value="BANK1/PIK3AP1 FAMILY MEMBER"/>
    <property type="match status" value="1"/>
</dbReference>
<dbReference type="GO" id="GO:0005102">
    <property type="term" value="F:signaling receptor binding"/>
    <property type="evidence" value="ECO:0007669"/>
    <property type="project" value="TreeGrafter"/>
</dbReference>
<dbReference type="GO" id="GO:0050869">
    <property type="term" value="P:negative regulation of B cell activation"/>
    <property type="evidence" value="ECO:0007669"/>
    <property type="project" value="TreeGrafter"/>
</dbReference>
<dbReference type="InterPro" id="IPR052446">
    <property type="entry name" value="B-cell_PI3K-Signaling_Adptrs"/>
</dbReference>
<dbReference type="InterPro" id="IPR041340">
    <property type="entry name" value="PIK3AP1_TIR"/>
</dbReference>
<dbReference type="Proteomes" id="UP000250572">
    <property type="component" value="Unassembled WGS sequence"/>
</dbReference>
<dbReference type="PANTHER" id="PTHR16267:SF13">
    <property type="entry name" value="B-CELL SCAFFOLD PROTEIN WITH ANKYRIN REPEATS"/>
    <property type="match status" value="1"/>
</dbReference>
<feature type="region of interest" description="Disordered" evidence="2">
    <location>
        <begin position="204"/>
        <end position="229"/>
    </location>
</feature>
<comment type="caution">
    <text evidence="4">The sequence shown here is derived from an EMBL/GenBank/DDBJ whole genome shotgun (WGS) entry which is preliminary data.</text>
</comment>
<keyword evidence="5" id="KW-1185">Reference proteome</keyword>
<feature type="domain" description="DBB" evidence="3">
    <location>
        <begin position="235"/>
        <end position="368"/>
    </location>
</feature>
<dbReference type="InterPro" id="IPR036770">
    <property type="entry name" value="Ankyrin_rpt-contain_sf"/>
</dbReference>
<dbReference type="SUPFAM" id="SSF48403">
    <property type="entry name" value="Ankyrin repeat"/>
    <property type="match status" value="1"/>
</dbReference>
<dbReference type="Gene3D" id="3.40.50.10140">
    <property type="entry name" value="Toll/interleukin-1 receptor homology (TIR) domain"/>
    <property type="match status" value="1"/>
</dbReference>
<reference evidence="4 5" key="1">
    <citation type="journal article" date="2018" name="G3 (Bethesda)">
        <title>A High-Quality Reference Genome for the Invasive Mosquitofish Gambusia affinis Using a Chicago Library.</title>
        <authorList>
            <person name="Hoffberg S.L."/>
            <person name="Troendle N.J."/>
            <person name="Glenn T.C."/>
            <person name="Mahmud O."/>
            <person name="Louha S."/>
            <person name="Chalopin D."/>
            <person name="Bennetzen J.L."/>
            <person name="Mauricio R."/>
        </authorList>
    </citation>
    <scope>NUCLEOTIDE SEQUENCE [LARGE SCALE GENOMIC DNA]</scope>
    <source>
        <strain evidence="4">NE01/NJP1002.9</strain>
        <tissue evidence="4">Muscle</tissue>
    </source>
</reference>
<dbReference type="STRING" id="33528.ENSGAFP00000022553"/>
<dbReference type="PROSITE" id="PS51376">
    <property type="entry name" value="DBB"/>
    <property type="match status" value="1"/>
</dbReference>
<dbReference type="Gene3D" id="1.25.40.20">
    <property type="entry name" value="Ankyrin repeat-containing domain"/>
    <property type="match status" value="1"/>
</dbReference>
<keyword evidence="1" id="KW-0597">Phosphoprotein</keyword>
<feature type="non-terminal residue" evidence="4">
    <location>
        <position position="629"/>
    </location>
</feature>
<evidence type="ECO:0000313" key="5">
    <source>
        <dbReference type="Proteomes" id="UP000250572"/>
    </source>
</evidence>
<accession>A0A315VV84</accession>
<evidence type="ECO:0000313" key="4">
    <source>
        <dbReference type="EMBL" id="PWA27122.1"/>
    </source>
</evidence>
<dbReference type="Pfam" id="PF18567">
    <property type="entry name" value="TIR_3"/>
    <property type="match status" value="1"/>
</dbReference>
<dbReference type="InterPro" id="IPR035897">
    <property type="entry name" value="Toll_tir_struct_dom_sf"/>
</dbReference>
<feature type="region of interest" description="Disordered" evidence="2">
    <location>
        <begin position="478"/>
        <end position="515"/>
    </location>
</feature>
<dbReference type="SMART" id="SM01282">
    <property type="entry name" value="DBB"/>
    <property type="match status" value="1"/>
</dbReference>
<dbReference type="Pfam" id="PF14545">
    <property type="entry name" value="DBB"/>
    <property type="match status" value="1"/>
</dbReference>
<feature type="non-terminal residue" evidence="4">
    <location>
        <position position="1"/>
    </location>
</feature>
<dbReference type="InterPro" id="IPR017893">
    <property type="entry name" value="DBB_domain"/>
</dbReference>
<dbReference type="CDD" id="cd00102">
    <property type="entry name" value="IPT"/>
    <property type="match status" value="1"/>
</dbReference>
<dbReference type="GO" id="GO:0042113">
    <property type="term" value="P:B cell activation"/>
    <property type="evidence" value="ECO:0007669"/>
    <property type="project" value="TreeGrafter"/>
</dbReference>
<organism evidence="4 5">
    <name type="scientific">Gambusia affinis</name>
    <name type="common">Western mosquitofish</name>
    <name type="synonym">Heterandria affinis</name>
    <dbReference type="NCBI Taxonomy" id="33528"/>
    <lineage>
        <taxon>Eukaryota</taxon>
        <taxon>Metazoa</taxon>
        <taxon>Chordata</taxon>
        <taxon>Craniata</taxon>
        <taxon>Vertebrata</taxon>
        <taxon>Euteleostomi</taxon>
        <taxon>Actinopterygii</taxon>
        <taxon>Neopterygii</taxon>
        <taxon>Teleostei</taxon>
        <taxon>Neoteleostei</taxon>
        <taxon>Acanthomorphata</taxon>
        <taxon>Ovalentaria</taxon>
        <taxon>Atherinomorphae</taxon>
        <taxon>Cyprinodontiformes</taxon>
        <taxon>Poeciliidae</taxon>
        <taxon>Poeciliinae</taxon>
        <taxon>Gambusia</taxon>
    </lineage>
</organism>
<dbReference type="EMBL" id="NHOQ01001086">
    <property type="protein sequence ID" value="PWA27122.1"/>
    <property type="molecule type" value="Genomic_DNA"/>
</dbReference>
<sequence length="629" mass="69976">HYIYACLYAATFGGCDYEPYKKGSVLPKPPQTLKISPRQCDRQTLCDVVTQREDFHLLLVGKLSGIPTEKLLIIYDTEAKQWATYLQSAFTGQIPEDGICCHDVNTPSRKDDFVRLSRYACKLLILSKGMLEGLHHKRRFFLSRVLSPAACVVVLLCGVDSLTPLLDQVHINGDECLQISCNQDAPEYVSNVMDIIRKGGSAMAANAKPMTHRPSGSEQRNEEMQLSGADKSRVIIPSRVPCGSSTEVFILLTNDLAAGDCEVEFKAERKIERVKPVCWSERILCVSTPADFPAGNVSVTVYSGGKTLTSSKLQYYTRIEELAHLLSSVADPVEFMCQALQACSVEKLDQKLSSMLLELMPTGGFQGLQVENTQERAEVHHGDMPSLLHFAARYGLRSVSGLLLQCPGAEQALRMANRHGQTPAEIAKSHGHKELHVVLKEKLKMLGSGDDNSVYEMMWNASKQRQCEGEDEDLYTPLEVNDESNSNFKSEKTLDLTNRPPAPTPRPECMQPKEGRTPYIAQVFKKKKIPSGDTDVYSLTSKQAQRQEGSASGTYDTFVPNQQLVELQQRIKTDSLSMAKAVTSHQQQPQVQKSVVNRQQTKLSHLRAGVINNRDDCVYDKINNVHLTP</sequence>
<gene>
    <name evidence="4" type="ORF">CCH79_00011652</name>
</gene>